<organism evidence="2 3">
    <name type="scientific">Liparis tanakae</name>
    <name type="common">Tanaka's snailfish</name>
    <dbReference type="NCBI Taxonomy" id="230148"/>
    <lineage>
        <taxon>Eukaryota</taxon>
        <taxon>Metazoa</taxon>
        <taxon>Chordata</taxon>
        <taxon>Craniata</taxon>
        <taxon>Vertebrata</taxon>
        <taxon>Euteleostomi</taxon>
        <taxon>Actinopterygii</taxon>
        <taxon>Neopterygii</taxon>
        <taxon>Teleostei</taxon>
        <taxon>Neoteleostei</taxon>
        <taxon>Acanthomorphata</taxon>
        <taxon>Eupercaria</taxon>
        <taxon>Perciformes</taxon>
        <taxon>Cottioidei</taxon>
        <taxon>Cottales</taxon>
        <taxon>Liparidae</taxon>
        <taxon>Liparis</taxon>
    </lineage>
</organism>
<evidence type="ECO:0000313" key="2">
    <source>
        <dbReference type="EMBL" id="TNN88800.1"/>
    </source>
</evidence>
<feature type="region of interest" description="Disordered" evidence="1">
    <location>
        <begin position="42"/>
        <end position="68"/>
    </location>
</feature>
<name>A0A4Z2JF46_9TELE</name>
<evidence type="ECO:0000313" key="3">
    <source>
        <dbReference type="Proteomes" id="UP000314294"/>
    </source>
</evidence>
<dbReference type="EMBL" id="SRLO01000004">
    <property type="protein sequence ID" value="TNN88800.1"/>
    <property type="molecule type" value="Genomic_DNA"/>
</dbReference>
<dbReference type="AlphaFoldDB" id="A0A4Z2JF46"/>
<feature type="compositionally biased region" description="Polar residues" evidence="1">
    <location>
        <begin position="45"/>
        <end position="56"/>
    </location>
</feature>
<protein>
    <submittedName>
        <fullName evidence="2">Uncharacterized protein</fullName>
    </submittedName>
</protein>
<accession>A0A4Z2JF46</accession>
<keyword evidence="3" id="KW-1185">Reference proteome</keyword>
<reference evidence="2 3" key="1">
    <citation type="submission" date="2019-03" db="EMBL/GenBank/DDBJ databases">
        <title>First draft genome of Liparis tanakae, snailfish: a comprehensive survey of snailfish specific genes.</title>
        <authorList>
            <person name="Kim W."/>
            <person name="Song I."/>
            <person name="Jeong J.-H."/>
            <person name="Kim D."/>
            <person name="Kim S."/>
            <person name="Ryu S."/>
            <person name="Song J.Y."/>
            <person name="Lee S.K."/>
        </authorList>
    </citation>
    <scope>NUCLEOTIDE SEQUENCE [LARGE SCALE GENOMIC DNA]</scope>
    <source>
        <tissue evidence="2">Muscle</tissue>
    </source>
</reference>
<sequence length="68" mass="7712">MSWPRRCPCGENKRSSGACYRTNARMHRELRTGVEEFEAAVPSLRGQSSSVLTSPQSKERIVDHYAEN</sequence>
<dbReference type="Proteomes" id="UP000314294">
    <property type="component" value="Unassembled WGS sequence"/>
</dbReference>
<gene>
    <name evidence="2" type="ORF">EYF80_001132</name>
</gene>
<feature type="compositionally biased region" description="Basic and acidic residues" evidence="1">
    <location>
        <begin position="57"/>
        <end position="68"/>
    </location>
</feature>
<proteinExistence type="predicted"/>
<comment type="caution">
    <text evidence="2">The sequence shown here is derived from an EMBL/GenBank/DDBJ whole genome shotgun (WGS) entry which is preliminary data.</text>
</comment>
<evidence type="ECO:0000256" key="1">
    <source>
        <dbReference type="SAM" id="MobiDB-lite"/>
    </source>
</evidence>